<dbReference type="Gene3D" id="2.60.20.10">
    <property type="entry name" value="Crystallins"/>
    <property type="match status" value="1"/>
</dbReference>
<dbReference type="Proteomes" id="UP000305778">
    <property type="component" value="Unassembled WGS sequence"/>
</dbReference>
<comment type="caution">
    <text evidence="2">The sequence shown here is derived from an EMBL/GenBank/DDBJ whole genome shotgun (WGS) entry which is preliminary data.</text>
</comment>
<dbReference type="AlphaFoldDB" id="A0A4U0SRS0"/>
<evidence type="ECO:0000256" key="1">
    <source>
        <dbReference type="SAM" id="MobiDB-lite"/>
    </source>
</evidence>
<protein>
    <submittedName>
        <fullName evidence="2">Uncharacterized protein</fullName>
    </submittedName>
</protein>
<gene>
    <name evidence="2" type="ORF">FCI23_13880</name>
</gene>
<keyword evidence="3" id="KW-1185">Reference proteome</keyword>
<dbReference type="Pfam" id="PF03995">
    <property type="entry name" value="Inhibitor_I36"/>
    <property type="match status" value="1"/>
</dbReference>
<sequence>MYPDVSAWQGSSPRDHPLDPKGALDTMPIFKRLAVFAAAVAAVLGLAASSANAAVPHSAHHHATAYHATHYRHAGWKHHTVRHHHRPTARRHAPRGCPKGELCAYTGANYTGHLAWIAHSHSNLRHAPTFQHVKSLYNNSRSRSVTLYARSHYRGHQLTLRHGTGVRHLGPRLRRHIRSANWHYCRYWHYC</sequence>
<reference evidence="2 3" key="1">
    <citation type="submission" date="2019-04" db="EMBL/GenBank/DDBJ databases">
        <title>Streptomyces oryziradicis sp. nov., a novel actinomycete isolated from rhizosphere soil of rice (Oryza sativa L.).</title>
        <authorList>
            <person name="Li C."/>
        </authorList>
    </citation>
    <scope>NUCLEOTIDE SEQUENCE [LARGE SCALE GENOMIC DNA]</scope>
    <source>
        <strain evidence="2 3">NEAU-C40</strain>
    </source>
</reference>
<feature type="region of interest" description="Disordered" evidence="1">
    <location>
        <begin position="1"/>
        <end position="20"/>
    </location>
</feature>
<dbReference type="OrthoDB" id="4274714at2"/>
<dbReference type="InterPro" id="IPR011024">
    <property type="entry name" value="G_crystallin-like"/>
</dbReference>
<dbReference type="SUPFAM" id="SSF49695">
    <property type="entry name" value="gamma-Crystallin-like"/>
    <property type="match status" value="1"/>
</dbReference>
<name>A0A4U0SRS0_9ACTN</name>
<proteinExistence type="predicted"/>
<accession>A0A4U0SRS0</accession>
<evidence type="ECO:0000313" key="2">
    <source>
        <dbReference type="EMBL" id="TKA11041.1"/>
    </source>
</evidence>
<evidence type="ECO:0000313" key="3">
    <source>
        <dbReference type="Proteomes" id="UP000305778"/>
    </source>
</evidence>
<dbReference type="EMBL" id="SUMC01000010">
    <property type="protein sequence ID" value="TKA11041.1"/>
    <property type="molecule type" value="Genomic_DNA"/>
</dbReference>
<organism evidence="2 3">
    <name type="scientific">Actinacidiphila oryziradicis</name>
    <dbReference type="NCBI Taxonomy" id="2571141"/>
    <lineage>
        <taxon>Bacteria</taxon>
        <taxon>Bacillati</taxon>
        <taxon>Actinomycetota</taxon>
        <taxon>Actinomycetes</taxon>
        <taxon>Kitasatosporales</taxon>
        <taxon>Streptomycetaceae</taxon>
        <taxon>Actinacidiphila</taxon>
    </lineage>
</organism>